<name>A0A2P2KE07_RHIMU</name>
<proteinExistence type="predicted"/>
<evidence type="ECO:0000313" key="1">
    <source>
        <dbReference type="EMBL" id="MBX03910.1"/>
    </source>
</evidence>
<accession>A0A2P2KE07</accession>
<dbReference type="EMBL" id="GGEC01023426">
    <property type="protein sequence ID" value="MBX03910.1"/>
    <property type="molecule type" value="Transcribed_RNA"/>
</dbReference>
<reference evidence="1" key="1">
    <citation type="submission" date="2018-02" db="EMBL/GenBank/DDBJ databases">
        <title>Rhizophora mucronata_Transcriptome.</title>
        <authorList>
            <person name="Meera S.P."/>
            <person name="Sreeshan A."/>
            <person name="Augustine A."/>
        </authorList>
    </citation>
    <scope>NUCLEOTIDE SEQUENCE</scope>
    <source>
        <tissue evidence="1">Leaf</tissue>
    </source>
</reference>
<organism evidence="1">
    <name type="scientific">Rhizophora mucronata</name>
    <name type="common">Asiatic mangrove</name>
    <dbReference type="NCBI Taxonomy" id="61149"/>
    <lineage>
        <taxon>Eukaryota</taxon>
        <taxon>Viridiplantae</taxon>
        <taxon>Streptophyta</taxon>
        <taxon>Embryophyta</taxon>
        <taxon>Tracheophyta</taxon>
        <taxon>Spermatophyta</taxon>
        <taxon>Magnoliopsida</taxon>
        <taxon>eudicotyledons</taxon>
        <taxon>Gunneridae</taxon>
        <taxon>Pentapetalae</taxon>
        <taxon>rosids</taxon>
        <taxon>fabids</taxon>
        <taxon>Malpighiales</taxon>
        <taxon>Rhizophoraceae</taxon>
        <taxon>Rhizophora</taxon>
    </lineage>
</organism>
<protein>
    <submittedName>
        <fullName evidence="1">KASIII protein Ketoacyl-ACP synthase III</fullName>
    </submittedName>
</protein>
<sequence>MREDPKGFCVPALLKVQRSFLLLNSELPGEYLVIKSFVASLNWKWVLDAFGVLVVMVDLLFNRPACLLDEMENSCEDHGWSRF</sequence>
<dbReference type="AlphaFoldDB" id="A0A2P2KE07"/>